<dbReference type="EMBL" id="CAWUFR010000370">
    <property type="protein sequence ID" value="CAK6976862.1"/>
    <property type="molecule type" value="Genomic_DNA"/>
</dbReference>
<feature type="region of interest" description="Disordered" evidence="1">
    <location>
        <begin position="1"/>
        <end position="43"/>
    </location>
</feature>
<protein>
    <submittedName>
        <fullName evidence="2">Unnamed protein product</fullName>
    </submittedName>
</protein>
<name>A0AAV1Q1R0_SCOSC</name>
<keyword evidence="3" id="KW-1185">Reference proteome</keyword>
<gene>
    <name evidence="2" type="ORF">FSCOSCO3_A004523</name>
</gene>
<accession>A0AAV1Q1R0</accession>
<comment type="caution">
    <text evidence="2">The sequence shown here is derived from an EMBL/GenBank/DDBJ whole genome shotgun (WGS) entry which is preliminary data.</text>
</comment>
<evidence type="ECO:0000313" key="2">
    <source>
        <dbReference type="EMBL" id="CAK6976862.1"/>
    </source>
</evidence>
<organism evidence="2 3">
    <name type="scientific">Scomber scombrus</name>
    <name type="common">Atlantic mackerel</name>
    <name type="synonym">Scomber vernalis</name>
    <dbReference type="NCBI Taxonomy" id="13677"/>
    <lineage>
        <taxon>Eukaryota</taxon>
        <taxon>Metazoa</taxon>
        <taxon>Chordata</taxon>
        <taxon>Craniata</taxon>
        <taxon>Vertebrata</taxon>
        <taxon>Euteleostomi</taxon>
        <taxon>Actinopterygii</taxon>
        <taxon>Neopterygii</taxon>
        <taxon>Teleostei</taxon>
        <taxon>Neoteleostei</taxon>
        <taxon>Acanthomorphata</taxon>
        <taxon>Pelagiaria</taxon>
        <taxon>Scombriformes</taxon>
        <taxon>Scombridae</taxon>
        <taxon>Scomber</taxon>
    </lineage>
</organism>
<evidence type="ECO:0000313" key="3">
    <source>
        <dbReference type="Proteomes" id="UP001314229"/>
    </source>
</evidence>
<feature type="compositionally biased region" description="Basic and acidic residues" evidence="1">
    <location>
        <begin position="11"/>
        <end position="28"/>
    </location>
</feature>
<proteinExistence type="predicted"/>
<dbReference type="AlphaFoldDB" id="A0AAV1Q1R0"/>
<reference evidence="2 3" key="1">
    <citation type="submission" date="2024-01" db="EMBL/GenBank/DDBJ databases">
        <authorList>
            <person name="Alioto T."/>
            <person name="Alioto T."/>
            <person name="Gomez Garrido J."/>
        </authorList>
    </citation>
    <scope>NUCLEOTIDE SEQUENCE [LARGE SCALE GENOMIC DNA]</scope>
</reference>
<dbReference type="Proteomes" id="UP001314229">
    <property type="component" value="Unassembled WGS sequence"/>
</dbReference>
<sequence>MSQTGPNFGKTCEKDRKKIVKDINEDSKASPGKRACPDSDESEPTMVVEIALLQTIDKRLVKPEILNVTREELGKLIIQLKSLTQTVENKVAAIEKETKQQRDTLLDLQCHSMRDTNVFSTIPEDTIKYSEPAEQQFMTEQLKMTPETTKCQSLSFVFRVEKVSESWPRAMSTF</sequence>
<evidence type="ECO:0000256" key="1">
    <source>
        <dbReference type="SAM" id="MobiDB-lite"/>
    </source>
</evidence>